<dbReference type="InterPro" id="IPR032198">
    <property type="entry name" value="E2F_CC-MB"/>
</dbReference>
<organism evidence="8 9">
    <name type="scientific">Zootermopsis nevadensis</name>
    <name type="common">Dampwood termite</name>
    <dbReference type="NCBI Taxonomy" id="136037"/>
    <lineage>
        <taxon>Eukaryota</taxon>
        <taxon>Metazoa</taxon>
        <taxon>Ecdysozoa</taxon>
        <taxon>Arthropoda</taxon>
        <taxon>Hexapoda</taxon>
        <taxon>Insecta</taxon>
        <taxon>Pterygota</taxon>
        <taxon>Neoptera</taxon>
        <taxon>Polyneoptera</taxon>
        <taxon>Dictyoptera</taxon>
        <taxon>Blattodea</taxon>
        <taxon>Blattoidea</taxon>
        <taxon>Termitoidae</taxon>
        <taxon>Termopsidae</taxon>
        <taxon>Zootermopsis</taxon>
    </lineage>
</organism>
<dbReference type="CDD" id="cd14660">
    <property type="entry name" value="E2F_DD"/>
    <property type="match status" value="1"/>
</dbReference>
<evidence type="ECO:0000256" key="2">
    <source>
        <dbReference type="ARBA" id="ARBA00023015"/>
    </source>
</evidence>
<dbReference type="SUPFAM" id="SSF46785">
    <property type="entry name" value="Winged helix' DNA-binding domain"/>
    <property type="match status" value="1"/>
</dbReference>
<evidence type="ECO:0000256" key="6">
    <source>
        <dbReference type="SAM" id="MobiDB-lite"/>
    </source>
</evidence>
<comment type="similarity">
    <text evidence="1 5">Belongs to the E2F/DP family.</text>
</comment>
<dbReference type="Gene3D" id="1.10.10.10">
    <property type="entry name" value="Winged helix-like DNA-binding domain superfamily/Winged helix DNA-binding domain"/>
    <property type="match status" value="1"/>
</dbReference>
<dbReference type="eggNOG" id="KOG2577">
    <property type="taxonomic scope" value="Eukaryota"/>
</dbReference>
<dbReference type="AlphaFoldDB" id="A0A067RG63"/>
<keyword evidence="5" id="KW-0539">Nucleus</keyword>
<feature type="region of interest" description="Disordered" evidence="6">
    <location>
        <begin position="209"/>
        <end position="301"/>
    </location>
</feature>
<feature type="compositionally biased region" description="Acidic residues" evidence="6">
    <location>
        <begin position="217"/>
        <end position="227"/>
    </location>
</feature>
<name>A0A067RG63_ZOONE</name>
<dbReference type="PANTHER" id="PTHR12081">
    <property type="entry name" value="TRANSCRIPTION FACTOR E2F"/>
    <property type="match status" value="1"/>
</dbReference>
<feature type="domain" description="E2F/DP family winged-helix DNA-binding" evidence="7">
    <location>
        <begin position="10"/>
        <end position="76"/>
    </location>
</feature>
<dbReference type="PANTHER" id="PTHR12081:SF18">
    <property type="entry name" value="TRANSCRIPTION FACTOR E2F2-RELATED"/>
    <property type="match status" value="1"/>
</dbReference>
<dbReference type="OrthoDB" id="1743261at2759"/>
<reference evidence="8 9" key="1">
    <citation type="journal article" date="2014" name="Nat. Commun.">
        <title>Molecular traces of alternative social organization in a termite genome.</title>
        <authorList>
            <person name="Terrapon N."/>
            <person name="Li C."/>
            <person name="Robertson H.M."/>
            <person name="Ji L."/>
            <person name="Meng X."/>
            <person name="Booth W."/>
            <person name="Chen Z."/>
            <person name="Childers C.P."/>
            <person name="Glastad K.M."/>
            <person name="Gokhale K."/>
            <person name="Gowin J."/>
            <person name="Gronenberg W."/>
            <person name="Hermansen R.A."/>
            <person name="Hu H."/>
            <person name="Hunt B.G."/>
            <person name="Huylmans A.K."/>
            <person name="Khalil S.M."/>
            <person name="Mitchell R.D."/>
            <person name="Munoz-Torres M.C."/>
            <person name="Mustard J.A."/>
            <person name="Pan H."/>
            <person name="Reese J.T."/>
            <person name="Scharf M.E."/>
            <person name="Sun F."/>
            <person name="Vogel H."/>
            <person name="Xiao J."/>
            <person name="Yang W."/>
            <person name="Yang Z."/>
            <person name="Yang Z."/>
            <person name="Zhou J."/>
            <person name="Zhu J."/>
            <person name="Brent C.S."/>
            <person name="Elsik C.G."/>
            <person name="Goodisman M.A."/>
            <person name="Liberles D.A."/>
            <person name="Roe R.M."/>
            <person name="Vargo E.L."/>
            <person name="Vilcinskas A."/>
            <person name="Wang J."/>
            <person name="Bornberg-Bauer E."/>
            <person name="Korb J."/>
            <person name="Zhang G."/>
            <person name="Liebig J."/>
        </authorList>
    </citation>
    <scope>NUCLEOTIDE SEQUENCE [LARGE SCALE GENOMIC DNA]</scope>
    <source>
        <tissue evidence="8">Whole organism</tissue>
    </source>
</reference>
<evidence type="ECO:0000256" key="3">
    <source>
        <dbReference type="ARBA" id="ARBA00023125"/>
    </source>
</evidence>
<evidence type="ECO:0000256" key="4">
    <source>
        <dbReference type="ARBA" id="ARBA00023163"/>
    </source>
</evidence>
<dbReference type="GO" id="GO:0000978">
    <property type="term" value="F:RNA polymerase II cis-regulatory region sequence-specific DNA binding"/>
    <property type="evidence" value="ECO:0007669"/>
    <property type="project" value="InterPro"/>
</dbReference>
<keyword evidence="2 5" id="KW-0805">Transcription regulation</keyword>
<keyword evidence="9" id="KW-1185">Reference proteome</keyword>
<evidence type="ECO:0000313" key="8">
    <source>
        <dbReference type="EMBL" id="KDR18049.1"/>
    </source>
</evidence>
<dbReference type="Pfam" id="PF02319">
    <property type="entry name" value="WHD_E2F_TDP"/>
    <property type="match status" value="1"/>
</dbReference>
<dbReference type="FunCoup" id="A0A067RG63">
    <property type="interactions" value="1285"/>
</dbReference>
<dbReference type="InterPro" id="IPR003316">
    <property type="entry name" value="E2F_WHTH_DNA-bd_dom"/>
</dbReference>
<dbReference type="Gene3D" id="6.10.250.540">
    <property type="match status" value="1"/>
</dbReference>
<keyword evidence="4 5" id="KW-0804">Transcription</keyword>
<feature type="compositionally biased region" description="Low complexity" evidence="6">
    <location>
        <begin position="231"/>
        <end position="248"/>
    </location>
</feature>
<dbReference type="OMA" id="XLELPKE"/>
<dbReference type="FunFam" id="1.10.10.10:FF:000008">
    <property type="entry name" value="E2F transcription factor 1"/>
    <property type="match status" value="1"/>
</dbReference>
<dbReference type="STRING" id="136037.A0A067RG63"/>
<dbReference type="InterPro" id="IPR036390">
    <property type="entry name" value="WH_DNA-bd_sf"/>
</dbReference>
<gene>
    <name evidence="8" type="ORF">L798_07726</name>
</gene>
<dbReference type="EMBL" id="KK852704">
    <property type="protein sequence ID" value="KDR18049.1"/>
    <property type="molecule type" value="Genomic_DNA"/>
</dbReference>
<dbReference type="GO" id="GO:0090575">
    <property type="term" value="C:RNA polymerase II transcription regulator complex"/>
    <property type="evidence" value="ECO:0007669"/>
    <property type="project" value="TreeGrafter"/>
</dbReference>
<sequence length="383" mass="42499">MKMADNQQSRFEKSLGLLTTRFVSLLQKARDGVLDLKVAADILAVRQKRRIYDITNVLEGIGLIEKKSKNSIQWKGAGPGCNTQEMADRLAVLRKEISRLDEHEQKLDMHKQWMQQSICNITDDVENCHLAYITHEDICRCFKEDTMLAIQAPSGTELEVPLVDHNSSNKKNYQIHLKSSVGPIYVLLVNKDIDCTSPVAIEVPPPKSVLESSVKDETEELDVESEDTEKVSAVAAPSPPATRSTRSRNNSPQKPGSLSPRIPTRQTAQIETTRPMSPSSSSLKRRRGPGRPPKQPRIDPEAEIECNPALLEPDIILSDIVSAGSTDVPMSEVDGELMEELISAEIYGPLVRLSPPPSEKDYFFNLGDGEGICDLFDVPMISM</sequence>
<proteinExistence type="inferred from homology"/>
<dbReference type="GO" id="GO:0000981">
    <property type="term" value="F:DNA-binding transcription factor activity, RNA polymerase II-specific"/>
    <property type="evidence" value="ECO:0007669"/>
    <property type="project" value="TreeGrafter"/>
</dbReference>
<dbReference type="InParanoid" id="A0A067RG63"/>
<evidence type="ECO:0000256" key="5">
    <source>
        <dbReference type="RuleBase" id="RU003796"/>
    </source>
</evidence>
<protein>
    <submittedName>
        <fullName evidence="8">Transcription factor E2F4</fullName>
    </submittedName>
</protein>
<dbReference type="GO" id="GO:0046983">
    <property type="term" value="F:protein dimerization activity"/>
    <property type="evidence" value="ECO:0007669"/>
    <property type="project" value="InterPro"/>
</dbReference>
<evidence type="ECO:0000259" key="7">
    <source>
        <dbReference type="SMART" id="SM01372"/>
    </source>
</evidence>
<evidence type="ECO:0000256" key="1">
    <source>
        <dbReference type="ARBA" id="ARBA00010940"/>
    </source>
</evidence>
<dbReference type="SMART" id="SM01372">
    <property type="entry name" value="E2F_TDP"/>
    <property type="match status" value="1"/>
</dbReference>
<dbReference type="Pfam" id="PF16421">
    <property type="entry name" value="E2F_CC-MB"/>
    <property type="match status" value="1"/>
</dbReference>
<dbReference type="SUPFAM" id="SSF144074">
    <property type="entry name" value="E2F-DP heterodimerization region"/>
    <property type="match status" value="1"/>
</dbReference>
<comment type="subcellular location">
    <subcellularLocation>
        <location evidence="5">Nucleus</location>
    </subcellularLocation>
</comment>
<dbReference type="InterPro" id="IPR036388">
    <property type="entry name" value="WH-like_DNA-bd_sf"/>
</dbReference>
<dbReference type="Proteomes" id="UP000027135">
    <property type="component" value="Unassembled WGS sequence"/>
</dbReference>
<evidence type="ECO:0000313" key="9">
    <source>
        <dbReference type="Proteomes" id="UP000027135"/>
    </source>
</evidence>
<accession>A0A067RG63</accession>
<dbReference type="InterPro" id="IPR015633">
    <property type="entry name" value="E2F"/>
</dbReference>
<dbReference type="InterPro" id="IPR037241">
    <property type="entry name" value="E2F-DP_heterodim"/>
</dbReference>
<keyword evidence="3 5" id="KW-0238">DNA-binding</keyword>